<dbReference type="Proteomes" id="UP001148838">
    <property type="component" value="Unassembled WGS sequence"/>
</dbReference>
<feature type="transmembrane region" description="Helical" evidence="2">
    <location>
        <begin position="138"/>
        <end position="159"/>
    </location>
</feature>
<proteinExistence type="predicted"/>
<gene>
    <name evidence="3" type="ORF">ANN_25729</name>
</gene>
<comment type="caution">
    <text evidence="3">The sequence shown here is derived from an EMBL/GenBank/DDBJ whole genome shotgun (WGS) entry which is preliminary data.</text>
</comment>
<feature type="transmembrane region" description="Helical" evidence="2">
    <location>
        <begin position="166"/>
        <end position="196"/>
    </location>
</feature>
<feature type="region of interest" description="Disordered" evidence="1">
    <location>
        <begin position="1"/>
        <end position="39"/>
    </location>
</feature>
<feature type="compositionally biased region" description="Acidic residues" evidence="1">
    <location>
        <begin position="59"/>
        <end position="72"/>
    </location>
</feature>
<evidence type="ECO:0000313" key="4">
    <source>
        <dbReference type="Proteomes" id="UP001148838"/>
    </source>
</evidence>
<evidence type="ECO:0000256" key="2">
    <source>
        <dbReference type="SAM" id="Phobius"/>
    </source>
</evidence>
<protein>
    <recommendedName>
        <fullName evidence="5">RNA-directed DNA polymerase from mobile element jockey</fullName>
    </recommendedName>
</protein>
<keyword evidence="4" id="KW-1185">Reference proteome</keyword>
<evidence type="ECO:0000313" key="3">
    <source>
        <dbReference type="EMBL" id="KAJ4428736.1"/>
    </source>
</evidence>
<accession>A0ABQ8S4D2</accession>
<feature type="region of interest" description="Disordered" evidence="1">
    <location>
        <begin position="55"/>
        <end position="77"/>
    </location>
</feature>
<organism evidence="3 4">
    <name type="scientific">Periplaneta americana</name>
    <name type="common">American cockroach</name>
    <name type="synonym">Blatta americana</name>
    <dbReference type="NCBI Taxonomy" id="6978"/>
    <lineage>
        <taxon>Eukaryota</taxon>
        <taxon>Metazoa</taxon>
        <taxon>Ecdysozoa</taxon>
        <taxon>Arthropoda</taxon>
        <taxon>Hexapoda</taxon>
        <taxon>Insecta</taxon>
        <taxon>Pterygota</taxon>
        <taxon>Neoptera</taxon>
        <taxon>Polyneoptera</taxon>
        <taxon>Dictyoptera</taxon>
        <taxon>Blattodea</taxon>
        <taxon>Blattoidea</taxon>
        <taxon>Blattidae</taxon>
        <taxon>Blattinae</taxon>
        <taxon>Periplaneta</taxon>
    </lineage>
</organism>
<feature type="transmembrane region" description="Helical" evidence="2">
    <location>
        <begin position="90"/>
        <end position="114"/>
    </location>
</feature>
<evidence type="ECO:0008006" key="5">
    <source>
        <dbReference type="Google" id="ProtNLM"/>
    </source>
</evidence>
<reference evidence="3 4" key="1">
    <citation type="journal article" date="2022" name="Allergy">
        <title>Genome assembly and annotation of Periplaneta americana reveal a comprehensive cockroach allergen profile.</title>
        <authorList>
            <person name="Wang L."/>
            <person name="Xiong Q."/>
            <person name="Saelim N."/>
            <person name="Wang L."/>
            <person name="Nong W."/>
            <person name="Wan A.T."/>
            <person name="Shi M."/>
            <person name="Liu X."/>
            <person name="Cao Q."/>
            <person name="Hui J.H.L."/>
            <person name="Sookrung N."/>
            <person name="Leung T.F."/>
            <person name="Tungtrongchitr A."/>
            <person name="Tsui S.K.W."/>
        </authorList>
    </citation>
    <scope>NUCLEOTIDE SEQUENCE [LARGE SCALE GENOMIC DNA]</scope>
    <source>
        <strain evidence="3">PWHHKU_190912</strain>
    </source>
</reference>
<feature type="compositionally biased region" description="Low complexity" evidence="1">
    <location>
        <begin position="244"/>
        <end position="274"/>
    </location>
</feature>
<feature type="compositionally biased region" description="Low complexity" evidence="1">
    <location>
        <begin position="24"/>
        <end position="39"/>
    </location>
</feature>
<sequence length="534" mass="58298">MPTVQPNGEGNGDYGEGSGDVDGDNINGDVDSNGDNGCHGDVNCDNSSDGNCDNGNNANDEDGNGDNGDGDNDNGRGDNGDIITVIMTEVVMVIMVMVVIMEVIMVMVVITVMVRGDNGDNGDDGSGNGDGGDNGDNGMVMVIMVMVITVMVMVVIMVIMTEVMMVMVVIMVIMTEVVMVMVVIMVMMTEVIMVIIMEVRMMRCDNGDNGEDGNDDNGYGDNSYNDDGYRDDCYGRDGNGNKGDNGSDNAYNGNSNGDNGDSGNGNSDNGYNGDDNGDGYRYGGYDGGVVTTMKVNSSIDDNVDSEKAFGRVRKCPLTGYIKQELSKWFSDWRLLLNIIKTEAKIFSLRPIHNPPPLVLLNEQVTWLSSQEVVKYLGILLDTKLTRNAHITRIVTLTSSRIRKLYPLVNRRSQIGLDCSMLLYTSLVRPLLTYAAPVWGTANKTHMHRLQVLQNKFLRTATNAPWFVRNQQLHQELGILPLEQYIHSMSKSFFNKLPGVPGAVTYNIGARSCQPSRLKRKLPQDILLSDTVDSS</sequence>
<keyword evidence="2" id="KW-0472">Membrane</keyword>
<feature type="region of interest" description="Disordered" evidence="1">
    <location>
        <begin position="230"/>
        <end position="277"/>
    </location>
</feature>
<name>A0ABQ8S4D2_PERAM</name>
<feature type="compositionally biased region" description="Gly residues" evidence="1">
    <location>
        <begin position="9"/>
        <end position="20"/>
    </location>
</feature>
<dbReference type="EMBL" id="JAJSOF020000036">
    <property type="protein sequence ID" value="KAJ4428736.1"/>
    <property type="molecule type" value="Genomic_DNA"/>
</dbReference>
<keyword evidence="2" id="KW-1133">Transmembrane helix</keyword>
<evidence type="ECO:0000256" key="1">
    <source>
        <dbReference type="SAM" id="MobiDB-lite"/>
    </source>
</evidence>
<keyword evidence="2" id="KW-0812">Transmembrane</keyword>
<dbReference type="PANTHER" id="PTHR33332">
    <property type="entry name" value="REVERSE TRANSCRIPTASE DOMAIN-CONTAINING PROTEIN"/>
    <property type="match status" value="1"/>
</dbReference>